<dbReference type="Pfam" id="PF00440">
    <property type="entry name" value="TetR_N"/>
    <property type="match status" value="1"/>
</dbReference>
<dbReference type="PANTHER" id="PTHR30055:SF200">
    <property type="entry name" value="HTH-TYPE TRANSCRIPTIONAL REPRESSOR BDCR"/>
    <property type="match status" value="1"/>
</dbReference>
<feature type="domain" description="HTH tetR-type" evidence="3">
    <location>
        <begin position="14"/>
        <end position="74"/>
    </location>
</feature>
<comment type="caution">
    <text evidence="4">The sequence shown here is derived from an EMBL/GenBank/DDBJ whole genome shotgun (WGS) entry which is preliminary data.</text>
</comment>
<dbReference type="Proteomes" id="UP000246018">
    <property type="component" value="Unassembled WGS sequence"/>
</dbReference>
<dbReference type="Pfam" id="PF17932">
    <property type="entry name" value="TetR_C_24"/>
    <property type="match status" value="1"/>
</dbReference>
<dbReference type="SUPFAM" id="SSF46689">
    <property type="entry name" value="Homeodomain-like"/>
    <property type="match status" value="1"/>
</dbReference>
<dbReference type="PANTHER" id="PTHR30055">
    <property type="entry name" value="HTH-TYPE TRANSCRIPTIONAL REGULATOR RUTR"/>
    <property type="match status" value="1"/>
</dbReference>
<dbReference type="EMBL" id="QDGZ01000027">
    <property type="protein sequence ID" value="PVG80579.1"/>
    <property type="molecule type" value="Genomic_DNA"/>
</dbReference>
<feature type="DNA-binding region" description="H-T-H motif" evidence="2">
    <location>
        <begin position="37"/>
        <end position="56"/>
    </location>
</feature>
<dbReference type="GO" id="GO:0003700">
    <property type="term" value="F:DNA-binding transcription factor activity"/>
    <property type="evidence" value="ECO:0007669"/>
    <property type="project" value="TreeGrafter"/>
</dbReference>
<dbReference type="Gene3D" id="1.10.357.10">
    <property type="entry name" value="Tetracycline Repressor, domain 2"/>
    <property type="match status" value="1"/>
</dbReference>
<dbReference type="SUPFAM" id="SSF48498">
    <property type="entry name" value="Tetracyclin repressor-like, C-terminal domain"/>
    <property type="match status" value="1"/>
</dbReference>
<keyword evidence="1 2" id="KW-0238">DNA-binding</keyword>
<dbReference type="InterPro" id="IPR009057">
    <property type="entry name" value="Homeodomain-like_sf"/>
</dbReference>
<keyword evidence="5" id="KW-1185">Reference proteome</keyword>
<sequence>MTETTDDANTSRAEATRGRLLEAAVAAFAEKGFHATTTRDIAAAAGMSPAALYMHHRSKEELLYLISRAGHERVLMRMREAIAWGGTPAEQLHRVVHAFAMHHTERHTEARIVNYELTSLSPEHLVEVRKLRHEIEAELRDLVDSGVATGDFQTPDPRMASAALLSMGIDLARWYREDTLWKPEDLADGYANMALRIVGARNL</sequence>
<evidence type="ECO:0000256" key="2">
    <source>
        <dbReference type="PROSITE-ProRule" id="PRU00335"/>
    </source>
</evidence>
<accession>A0A2T8F4G9</accession>
<gene>
    <name evidence="4" type="ORF">DDE18_22475</name>
</gene>
<dbReference type="AlphaFoldDB" id="A0A2T8F4G9"/>
<evidence type="ECO:0000256" key="1">
    <source>
        <dbReference type="ARBA" id="ARBA00023125"/>
    </source>
</evidence>
<name>A0A2T8F4G9_9ACTN</name>
<dbReference type="InterPro" id="IPR050109">
    <property type="entry name" value="HTH-type_TetR-like_transc_reg"/>
</dbReference>
<dbReference type="PRINTS" id="PR00455">
    <property type="entry name" value="HTHTETR"/>
</dbReference>
<organism evidence="4 5">
    <name type="scientific">Nocardioides gansuensis</name>
    <dbReference type="NCBI Taxonomy" id="2138300"/>
    <lineage>
        <taxon>Bacteria</taxon>
        <taxon>Bacillati</taxon>
        <taxon>Actinomycetota</taxon>
        <taxon>Actinomycetes</taxon>
        <taxon>Propionibacteriales</taxon>
        <taxon>Nocardioidaceae</taxon>
        <taxon>Nocardioides</taxon>
    </lineage>
</organism>
<protein>
    <submittedName>
        <fullName evidence="4">TetR family transcriptional regulator</fullName>
    </submittedName>
</protein>
<proteinExistence type="predicted"/>
<evidence type="ECO:0000313" key="4">
    <source>
        <dbReference type="EMBL" id="PVG80579.1"/>
    </source>
</evidence>
<dbReference type="InterPro" id="IPR041490">
    <property type="entry name" value="KstR2_TetR_C"/>
</dbReference>
<dbReference type="OrthoDB" id="1669699at2"/>
<dbReference type="PROSITE" id="PS50977">
    <property type="entry name" value="HTH_TETR_2"/>
    <property type="match status" value="1"/>
</dbReference>
<dbReference type="GO" id="GO:0000976">
    <property type="term" value="F:transcription cis-regulatory region binding"/>
    <property type="evidence" value="ECO:0007669"/>
    <property type="project" value="TreeGrafter"/>
</dbReference>
<reference evidence="4 5" key="1">
    <citation type="submission" date="2018-04" db="EMBL/GenBank/DDBJ databases">
        <title>Genome of Nocardioides gansuensis WSJ-1.</title>
        <authorList>
            <person name="Wu S."/>
            <person name="Wang G."/>
        </authorList>
    </citation>
    <scope>NUCLEOTIDE SEQUENCE [LARGE SCALE GENOMIC DNA]</scope>
    <source>
        <strain evidence="4 5">WSJ-1</strain>
    </source>
</reference>
<evidence type="ECO:0000259" key="3">
    <source>
        <dbReference type="PROSITE" id="PS50977"/>
    </source>
</evidence>
<dbReference type="InterPro" id="IPR001647">
    <property type="entry name" value="HTH_TetR"/>
</dbReference>
<dbReference type="InterPro" id="IPR036271">
    <property type="entry name" value="Tet_transcr_reg_TetR-rel_C_sf"/>
</dbReference>
<evidence type="ECO:0000313" key="5">
    <source>
        <dbReference type="Proteomes" id="UP000246018"/>
    </source>
</evidence>